<evidence type="ECO:0000256" key="2">
    <source>
        <dbReference type="PROSITE-ProRule" id="PRU00176"/>
    </source>
</evidence>
<evidence type="ECO:0000313" key="5">
    <source>
        <dbReference type="EMBL" id="KAF7725285.1"/>
    </source>
</evidence>
<dbReference type="InterPro" id="IPR035979">
    <property type="entry name" value="RBD_domain_sf"/>
</dbReference>
<dbReference type="SUPFAM" id="SSF54928">
    <property type="entry name" value="RNA-binding domain, RBD"/>
    <property type="match status" value="2"/>
</dbReference>
<reference evidence="5" key="1">
    <citation type="submission" date="2020-01" db="EMBL/GenBank/DDBJ databases">
        <title>Genome Sequencing of Three Apophysomyces-Like Fungal Strains Confirms a Novel Fungal Genus in the Mucoromycota with divergent Burkholderia-like Endosymbiotic Bacteria.</title>
        <authorList>
            <person name="Stajich J.E."/>
            <person name="Macias A.M."/>
            <person name="Carter-House D."/>
            <person name="Lovett B."/>
            <person name="Kasson L.R."/>
            <person name="Berry K."/>
            <person name="Grigoriev I."/>
            <person name="Chang Y."/>
            <person name="Spatafora J."/>
            <person name="Kasson M.T."/>
        </authorList>
    </citation>
    <scope>NUCLEOTIDE SEQUENCE</scope>
    <source>
        <strain evidence="5">NRRL A-21654</strain>
    </source>
</reference>
<keyword evidence="1 2" id="KW-0694">RNA-binding</keyword>
<dbReference type="PANTHER" id="PTHR23236:SF95">
    <property type="entry name" value="NUCLEOLAR PROTEIN 13"/>
    <property type="match status" value="1"/>
</dbReference>
<feature type="domain" description="RRM" evidence="4">
    <location>
        <begin position="188"/>
        <end position="266"/>
    </location>
</feature>
<gene>
    <name evidence="5" type="ORF">EC973_000295</name>
</gene>
<evidence type="ECO:0000313" key="6">
    <source>
        <dbReference type="Proteomes" id="UP000605846"/>
    </source>
</evidence>
<dbReference type="PANTHER" id="PTHR23236">
    <property type="entry name" value="EUKARYOTIC TRANSLATION INITIATION FACTOR 4B/4H"/>
    <property type="match status" value="1"/>
</dbReference>
<name>A0A8H7BRK2_9FUNG</name>
<dbReference type="InterPro" id="IPR000504">
    <property type="entry name" value="RRM_dom"/>
</dbReference>
<dbReference type="InterPro" id="IPR012677">
    <property type="entry name" value="Nucleotide-bd_a/b_plait_sf"/>
</dbReference>
<dbReference type="AlphaFoldDB" id="A0A8H7BRK2"/>
<feature type="domain" description="RRM" evidence="4">
    <location>
        <begin position="87"/>
        <end position="165"/>
    </location>
</feature>
<feature type="region of interest" description="Disordered" evidence="3">
    <location>
        <begin position="265"/>
        <end position="361"/>
    </location>
</feature>
<feature type="region of interest" description="Disordered" evidence="3">
    <location>
        <begin position="27"/>
        <end position="84"/>
    </location>
</feature>
<protein>
    <recommendedName>
        <fullName evidence="4">RRM domain-containing protein</fullName>
    </recommendedName>
</protein>
<dbReference type="EMBL" id="JABAYA010000100">
    <property type="protein sequence ID" value="KAF7725285.1"/>
    <property type="molecule type" value="Genomic_DNA"/>
</dbReference>
<dbReference type="PROSITE" id="PS50102">
    <property type="entry name" value="RRM"/>
    <property type="match status" value="2"/>
</dbReference>
<organism evidence="5 6">
    <name type="scientific">Apophysomyces ossiformis</name>
    <dbReference type="NCBI Taxonomy" id="679940"/>
    <lineage>
        <taxon>Eukaryota</taxon>
        <taxon>Fungi</taxon>
        <taxon>Fungi incertae sedis</taxon>
        <taxon>Mucoromycota</taxon>
        <taxon>Mucoromycotina</taxon>
        <taxon>Mucoromycetes</taxon>
        <taxon>Mucorales</taxon>
        <taxon>Mucorineae</taxon>
        <taxon>Mucoraceae</taxon>
        <taxon>Apophysomyces</taxon>
    </lineage>
</organism>
<evidence type="ECO:0000256" key="1">
    <source>
        <dbReference type="ARBA" id="ARBA00022884"/>
    </source>
</evidence>
<keyword evidence="6" id="KW-1185">Reference proteome</keyword>
<dbReference type="GO" id="GO:0003723">
    <property type="term" value="F:RNA binding"/>
    <property type="evidence" value="ECO:0007669"/>
    <property type="project" value="UniProtKB-UniRule"/>
</dbReference>
<comment type="caution">
    <text evidence="5">The sequence shown here is derived from an EMBL/GenBank/DDBJ whole genome shotgun (WGS) entry which is preliminary data.</text>
</comment>
<proteinExistence type="predicted"/>
<dbReference type="Gene3D" id="3.30.70.330">
    <property type="match status" value="2"/>
</dbReference>
<feature type="compositionally biased region" description="Basic and acidic residues" evidence="3">
    <location>
        <begin position="296"/>
        <end position="323"/>
    </location>
</feature>
<dbReference type="Pfam" id="PF00076">
    <property type="entry name" value="RRM_1"/>
    <property type="match status" value="2"/>
</dbReference>
<dbReference type="OrthoDB" id="439808at2759"/>
<evidence type="ECO:0000256" key="3">
    <source>
        <dbReference type="SAM" id="MobiDB-lite"/>
    </source>
</evidence>
<feature type="compositionally biased region" description="Basic and acidic residues" evidence="3">
    <location>
        <begin position="72"/>
        <end position="84"/>
    </location>
</feature>
<feature type="compositionally biased region" description="Basic and acidic residues" evidence="3">
    <location>
        <begin position="35"/>
        <end position="49"/>
    </location>
</feature>
<sequence length="361" mass="40604">MAQDKEEAFDLNEVIVDASIDAEEKKKALKRKARTEKSKADQEEKRGEAVSDDEEIKDQEETIEQDTTDTASKPKEKVEKAAKEPKHGVWVGNLAFSTTSDAVRKFFKECGKITRIKCPSGDGPKKNNKGFAYVFFDSAEAVEAAVAKSEQKLDGRALLIKDANNYERKDGAPAPSKEVKKQKNPPCPTVFLGNLSFETTREMIQEHFAWCGPIRKVRLATFEDSGKCKGFAYIDFETVESATKAVRAPDRAVLDNRKLRVEFGSEEAHKRSMPWLKRAEKRQATETSTAPIKQQEPAEQKAETEEGKPERRPKKLRVDEDKPKRTKKPGRIAPGEALRTAQRQKPSVQKFEGTKITFGDD</sequence>
<dbReference type="SMART" id="SM00360">
    <property type="entry name" value="RRM"/>
    <property type="match status" value="2"/>
</dbReference>
<dbReference type="Proteomes" id="UP000605846">
    <property type="component" value="Unassembled WGS sequence"/>
</dbReference>
<feature type="compositionally biased region" description="Acidic residues" evidence="3">
    <location>
        <begin position="50"/>
        <end position="67"/>
    </location>
</feature>
<evidence type="ECO:0000259" key="4">
    <source>
        <dbReference type="PROSITE" id="PS50102"/>
    </source>
</evidence>
<accession>A0A8H7BRK2</accession>
<dbReference type="GO" id="GO:0005730">
    <property type="term" value="C:nucleolus"/>
    <property type="evidence" value="ECO:0007669"/>
    <property type="project" value="TreeGrafter"/>
</dbReference>